<dbReference type="EMBL" id="MCGE01000005">
    <property type="protein sequence ID" value="ORZ21474.1"/>
    <property type="molecule type" value="Genomic_DNA"/>
</dbReference>
<feature type="compositionally biased region" description="Low complexity" evidence="1">
    <location>
        <begin position="35"/>
        <end position="45"/>
    </location>
</feature>
<organism evidence="2 3">
    <name type="scientific">Absidia repens</name>
    <dbReference type="NCBI Taxonomy" id="90262"/>
    <lineage>
        <taxon>Eukaryota</taxon>
        <taxon>Fungi</taxon>
        <taxon>Fungi incertae sedis</taxon>
        <taxon>Mucoromycota</taxon>
        <taxon>Mucoromycotina</taxon>
        <taxon>Mucoromycetes</taxon>
        <taxon>Mucorales</taxon>
        <taxon>Cunninghamellaceae</taxon>
        <taxon>Absidia</taxon>
    </lineage>
</organism>
<evidence type="ECO:0000256" key="1">
    <source>
        <dbReference type="SAM" id="MobiDB-lite"/>
    </source>
</evidence>
<gene>
    <name evidence="2" type="ORF">BCR42DRAFT_407609</name>
</gene>
<feature type="region of interest" description="Disordered" evidence="1">
    <location>
        <begin position="96"/>
        <end position="140"/>
    </location>
</feature>
<comment type="caution">
    <text evidence="2">The sequence shown here is derived from an EMBL/GenBank/DDBJ whole genome shotgun (WGS) entry which is preliminary data.</text>
</comment>
<sequence>MYPRISVDNFVSDETRAHDYLQFFSGNSNNPFSPPIIQFSSSQLPTSSIPIQRHEDDHQSQKSSSPMDDTRTLYNELKRMLPLDFVHARHRRRLMRRRRADPLSTSVRKRPTVQPQQQAAVNGSEPGCEHSSTPTEPYLDDPQIIIDDALAYIRRLMREVDFVITQYDEWRHLPKNQEIESAEILLAWKKEMDREEAIFNKHQLSEPPSP</sequence>
<proteinExistence type="predicted"/>
<evidence type="ECO:0000313" key="3">
    <source>
        <dbReference type="Proteomes" id="UP000193560"/>
    </source>
</evidence>
<protein>
    <submittedName>
        <fullName evidence="2">Uncharacterized protein</fullName>
    </submittedName>
</protein>
<keyword evidence="3" id="KW-1185">Reference proteome</keyword>
<name>A0A1X2ISL8_9FUNG</name>
<evidence type="ECO:0000313" key="2">
    <source>
        <dbReference type="EMBL" id="ORZ21474.1"/>
    </source>
</evidence>
<dbReference type="Proteomes" id="UP000193560">
    <property type="component" value="Unassembled WGS sequence"/>
</dbReference>
<accession>A0A1X2ISL8</accession>
<dbReference type="AlphaFoldDB" id="A0A1X2ISL8"/>
<reference evidence="2 3" key="1">
    <citation type="submission" date="2016-07" db="EMBL/GenBank/DDBJ databases">
        <title>Pervasive Adenine N6-methylation of Active Genes in Fungi.</title>
        <authorList>
            <consortium name="DOE Joint Genome Institute"/>
            <person name="Mondo S.J."/>
            <person name="Dannebaum R.O."/>
            <person name="Kuo R.C."/>
            <person name="Labutti K."/>
            <person name="Haridas S."/>
            <person name="Kuo A."/>
            <person name="Salamov A."/>
            <person name="Ahrendt S.R."/>
            <person name="Lipzen A."/>
            <person name="Sullivan W."/>
            <person name="Andreopoulos W.B."/>
            <person name="Clum A."/>
            <person name="Lindquist E."/>
            <person name="Daum C."/>
            <person name="Ramamoorthy G.K."/>
            <person name="Gryganskyi A."/>
            <person name="Culley D."/>
            <person name="Magnuson J.K."/>
            <person name="James T.Y."/>
            <person name="O'Malley M.A."/>
            <person name="Stajich J.E."/>
            <person name="Spatafora J.W."/>
            <person name="Visel A."/>
            <person name="Grigoriev I.V."/>
        </authorList>
    </citation>
    <scope>NUCLEOTIDE SEQUENCE [LARGE SCALE GENOMIC DNA]</scope>
    <source>
        <strain evidence="2 3">NRRL 1336</strain>
    </source>
</reference>
<feature type="region of interest" description="Disordered" evidence="1">
    <location>
        <begin position="34"/>
        <end position="69"/>
    </location>
</feature>